<gene>
    <name evidence="3" type="ORF">BSTOLATCC_MIC24035</name>
</gene>
<dbReference type="Proteomes" id="UP001162131">
    <property type="component" value="Unassembled WGS sequence"/>
</dbReference>
<organism evidence="3 4">
    <name type="scientific">Blepharisma stoltei</name>
    <dbReference type="NCBI Taxonomy" id="1481888"/>
    <lineage>
        <taxon>Eukaryota</taxon>
        <taxon>Sar</taxon>
        <taxon>Alveolata</taxon>
        <taxon>Ciliophora</taxon>
        <taxon>Postciliodesmatophora</taxon>
        <taxon>Heterotrichea</taxon>
        <taxon>Heterotrichida</taxon>
        <taxon>Blepharismidae</taxon>
        <taxon>Blepharisma</taxon>
    </lineage>
</organism>
<comment type="caution">
    <text evidence="3">The sequence shown here is derived from an EMBL/GenBank/DDBJ whole genome shotgun (WGS) entry which is preliminary data.</text>
</comment>
<keyword evidence="2" id="KW-0472">Membrane</keyword>
<evidence type="ECO:0008006" key="5">
    <source>
        <dbReference type="Google" id="ProtNLM"/>
    </source>
</evidence>
<proteinExistence type="predicted"/>
<dbReference type="InterPro" id="IPR018450">
    <property type="entry name" value="Romo1/Mgr2"/>
</dbReference>
<accession>A0AAU9J6A3</accession>
<feature type="compositionally biased region" description="Polar residues" evidence="1">
    <location>
        <begin position="1"/>
        <end position="10"/>
    </location>
</feature>
<feature type="transmembrane region" description="Helical" evidence="2">
    <location>
        <begin position="65"/>
        <end position="86"/>
    </location>
</feature>
<dbReference type="SMART" id="SM01378">
    <property type="entry name" value="Romo1"/>
    <property type="match status" value="1"/>
</dbReference>
<reference evidence="3" key="1">
    <citation type="submission" date="2021-09" db="EMBL/GenBank/DDBJ databases">
        <authorList>
            <consortium name="AG Swart"/>
            <person name="Singh M."/>
            <person name="Singh A."/>
            <person name="Seah K."/>
            <person name="Emmerich C."/>
        </authorList>
    </citation>
    <scope>NUCLEOTIDE SEQUENCE</scope>
    <source>
        <strain evidence="3">ATCC30299</strain>
    </source>
</reference>
<name>A0AAU9J6A3_9CILI</name>
<dbReference type="EMBL" id="CAJZBQ010000023">
    <property type="protein sequence ID" value="CAG9319483.1"/>
    <property type="molecule type" value="Genomic_DNA"/>
</dbReference>
<keyword evidence="2" id="KW-0812">Transmembrane</keyword>
<feature type="transmembrane region" description="Helical" evidence="2">
    <location>
        <begin position="92"/>
        <end position="115"/>
    </location>
</feature>
<evidence type="ECO:0000313" key="3">
    <source>
        <dbReference type="EMBL" id="CAG9319483.1"/>
    </source>
</evidence>
<dbReference type="AlphaFoldDB" id="A0AAU9J6A3"/>
<feature type="region of interest" description="Disordered" evidence="1">
    <location>
        <begin position="1"/>
        <end position="29"/>
    </location>
</feature>
<evidence type="ECO:0000313" key="4">
    <source>
        <dbReference type="Proteomes" id="UP001162131"/>
    </source>
</evidence>
<evidence type="ECO:0000256" key="2">
    <source>
        <dbReference type="SAM" id="Phobius"/>
    </source>
</evidence>
<dbReference type="Pfam" id="PF10247">
    <property type="entry name" value="Romo1"/>
    <property type="match status" value="1"/>
</dbReference>
<keyword evidence="2" id="KW-1133">Transmembrane helix</keyword>
<protein>
    <recommendedName>
        <fullName evidence="5">Transmembrane protein</fullName>
    </recommendedName>
</protein>
<sequence length="151" mass="17228">MSDKPSSSYFQDLVQKSKDSQEKDPYAIENFGESKKKPSRLLAKWNRLKSTFVGKEGFSEKFIQGFKMGGIVGGIFGSLSGIFAAWKTKNPIYIPISGAIMGLSFGFFMGVGSVVRSDDEYLDTNHYELLKINEEWQMRVLEADWKRKYRI</sequence>
<feature type="compositionally biased region" description="Basic and acidic residues" evidence="1">
    <location>
        <begin position="15"/>
        <end position="29"/>
    </location>
</feature>
<evidence type="ECO:0000256" key="1">
    <source>
        <dbReference type="SAM" id="MobiDB-lite"/>
    </source>
</evidence>
<keyword evidence="4" id="KW-1185">Reference proteome</keyword>